<dbReference type="Gene3D" id="1.10.3230.30">
    <property type="entry name" value="Phage gp6-like head-tail connector protein"/>
    <property type="match status" value="1"/>
</dbReference>
<evidence type="ECO:0008006" key="2">
    <source>
        <dbReference type="Google" id="ProtNLM"/>
    </source>
</evidence>
<dbReference type="NCBIfam" id="TIGR02215">
    <property type="entry name" value="phage_chp_gp8"/>
    <property type="match status" value="1"/>
</dbReference>
<dbReference type="CDD" id="cd08054">
    <property type="entry name" value="gp6"/>
    <property type="match status" value="1"/>
</dbReference>
<name>A0A6J5SNM9_9CAUD</name>
<reference evidence="1" key="1">
    <citation type="submission" date="2020-05" db="EMBL/GenBank/DDBJ databases">
        <authorList>
            <person name="Chiriac C."/>
            <person name="Salcher M."/>
            <person name="Ghai R."/>
            <person name="Kavagutti S V."/>
        </authorList>
    </citation>
    <scope>NUCLEOTIDE SEQUENCE</scope>
</reference>
<dbReference type="NCBIfam" id="TIGR01560">
    <property type="entry name" value="put_DNA_pack"/>
    <property type="match status" value="1"/>
</dbReference>
<evidence type="ECO:0000313" key="1">
    <source>
        <dbReference type="EMBL" id="CAB4215568.1"/>
    </source>
</evidence>
<organism evidence="1">
    <name type="scientific">uncultured Caudovirales phage</name>
    <dbReference type="NCBI Taxonomy" id="2100421"/>
    <lineage>
        <taxon>Viruses</taxon>
        <taxon>Duplodnaviria</taxon>
        <taxon>Heunggongvirae</taxon>
        <taxon>Uroviricota</taxon>
        <taxon>Caudoviricetes</taxon>
        <taxon>Peduoviridae</taxon>
        <taxon>Maltschvirus</taxon>
        <taxon>Maltschvirus maltsch</taxon>
    </lineage>
</organism>
<dbReference type="InterPro" id="IPR011738">
    <property type="entry name" value="Phage_CHP"/>
</dbReference>
<sequence length="194" mass="21600">MPLVQHTYNRVASPSYVAGVTLAEAKAHLNITGSYDDTMISSLCVAASQLCEQWTWRAFVDSNFLLYLSDTPIEFYICKCPINTITSVKYYNTSEVLTTLVLGTDYIIGLESEPAVLRFLTQPNLSTKKIYPVVIEMNSGWVNEATVPAVIKQAILICVANMYEMRTDNIVGVSSTEIPLPSQMLLANQRVNIY</sequence>
<dbReference type="InterPro" id="IPR006450">
    <property type="entry name" value="Phage_HK97_gp6-like"/>
</dbReference>
<accession>A0A6J5SNM9</accession>
<proteinExistence type="predicted"/>
<protein>
    <recommendedName>
        <fullName evidence="2">Gp6 domain containing protein</fullName>
    </recommendedName>
</protein>
<gene>
    <name evidence="1" type="ORF">UFOVP1483_24</name>
</gene>
<dbReference type="EMBL" id="LR797431">
    <property type="protein sequence ID" value="CAB4215568.1"/>
    <property type="molecule type" value="Genomic_DNA"/>
</dbReference>